<comment type="caution">
    <text evidence="2">The sequence shown here is derived from an EMBL/GenBank/DDBJ whole genome shotgun (WGS) entry which is preliminary data.</text>
</comment>
<dbReference type="Gene3D" id="3.10.129.10">
    <property type="entry name" value="Hotdog Thioesterase"/>
    <property type="match status" value="1"/>
</dbReference>
<accession>A0A4U0R936</accession>
<reference evidence="2 3" key="1">
    <citation type="submission" date="2019-04" db="EMBL/GenBank/DDBJ databases">
        <authorList>
            <person name="Li J."/>
        </authorList>
    </citation>
    <scope>NUCLEOTIDE SEQUENCE [LARGE SCALE GENOMIC DNA]</scope>
    <source>
        <strain evidence="2 3">KCTC 42687</strain>
    </source>
</reference>
<organism evidence="2 3">
    <name type="scientific">Paracoccus gahaiensis</name>
    <dbReference type="NCBI Taxonomy" id="1706839"/>
    <lineage>
        <taxon>Bacteria</taxon>
        <taxon>Pseudomonadati</taxon>
        <taxon>Pseudomonadota</taxon>
        <taxon>Alphaproteobacteria</taxon>
        <taxon>Rhodobacterales</taxon>
        <taxon>Paracoccaceae</taxon>
        <taxon>Paracoccus</taxon>
    </lineage>
</organism>
<proteinExistence type="predicted"/>
<name>A0A4U0R936_9RHOB</name>
<feature type="region of interest" description="Disordered" evidence="1">
    <location>
        <begin position="1"/>
        <end position="28"/>
    </location>
</feature>
<dbReference type="OrthoDB" id="7875571at2"/>
<dbReference type="Proteomes" id="UP000309747">
    <property type="component" value="Unassembled WGS sequence"/>
</dbReference>
<keyword evidence="3" id="KW-1185">Reference proteome</keyword>
<evidence type="ECO:0000313" key="2">
    <source>
        <dbReference type="EMBL" id="TJZ90950.1"/>
    </source>
</evidence>
<gene>
    <name evidence="2" type="ORF">FA743_13465</name>
</gene>
<evidence type="ECO:0000313" key="3">
    <source>
        <dbReference type="Proteomes" id="UP000309747"/>
    </source>
</evidence>
<protein>
    <submittedName>
        <fullName evidence="2">Uncharacterized protein</fullName>
    </submittedName>
</protein>
<dbReference type="InterPro" id="IPR024091">
    <property type="entry name" value="LnmK-like_bifun_acyl/decarbox"/>
</dbReference>
<dbReference type="EMBL" id="SUNI01000013">
    <property type="protein sequence ID" value="TJZ90950.1"/>
    <property type="molecule type" value="Genomic_DNA"/>
</dbReference>
<dbReference type="NCBIfam" id="TIGR04098">
    <property type="entry name" value="LnmK_bifunc"/>
    <property type="match status" value="1"/>
</dbReference>
<evidence type="ECO:0000256" key="1">
    <source>
        <dbReference type="SAM" id="MobiDB-lite"/>
    </source>
</evidence>
<sequence>MGLGAVSGHRRGQPPSGRADRRPRPTPARRMTLARARPDAHPRLHEDHVLGMAEMGYAGLSEQWLMRRAGDLHWRLIAQAMGQNRAVFTCPQGQPLYAAFCATSLRLTAAPELGDALRLSGRLGQLGHGRLASVQKIEAGGRLIGRMILISAFVGRTDPGSNHGIVRRAPRILALPPPAPRVAQVLAHHAARIARARPMPDGQQTRLLPCPVLEFNAAGLLYFPSYAALAERADCALGGRMDRRILARDVVYLGNVAPGEEVDAILCRQPARTLCRLATPEGRVLALMRSRFRAAEPGLSSNTGDRTA</sequence>
<dbReference type="NCBIfam" id="TIGR04099">
    <property type="entry name" value="biosn_Pnap_2097"/>
    <property type="match status" value="1"/>
</dbReference>
<dbReference type="AlphaFoldDB" id="A0A4U0R936"/>